<feature type="domain" description="Rhodanese" evidence="2">
    <location>
        <begin position="44"/>
        <end position="131"/>
    </location>
</feature>
<dbReference type="InterPro" id="IPR001763">
    <property type="entry name" value="Rhodanese-like_dom"/>
</dbReference>
<keyword evidence="3" id="KW-0808">Transferase</keyword>
<dbReference type="SMART" id="SM00450">
    <property type="entry name" value="RHOD"/>
    <property type="match status" value="1"/>
</dbReference>
<dbReference type="Gene3D" id="3.40.250.10">
    <property type="entry name" value="Rhodanese-like domain"/>
    <property type="match status" value="1"/>
</dbReference>
<feature type="region of interest" description="Disordered" evidence="1">
    <location>
        <begin position="1"/>
        <end position="20"/>
    </location>
</feature>
<evidence type="ECO:0000256" key="1">
    <source>
        <dbReference type="SAM" id="MobiDB-lite"/>
    </source>
</evidence>
<dbReference type="Pfam" id="PF00581">
    <property type="entry name" value="Rhodanese"/>
    <property type="match status" value="1"/>
</dbReference>
<proteinExistence type="predicted"/>
<evidence type="ECO:0000313" key="3">
    <source>
        <dbReference type="EMBL" id="OSY38749.1"/>
    </source>
</evidence>
<dbReference type="SUPFAM" id="SSF52821">
    <property type="entry name" value="Rhodanese/Cell cycle control phosphatase"/>
    <property type="match status" value="1"/>
</dbReference>
<dbReference type="InterPro" id="IPR050229">
    <property type="entry name" value="GlpE_sulfurtransferase"/>
</dbReference>
<reference evidence="3 4" key="1">
    <citation type="submission" date="2016-09" db="EMBL/GenBank/DDBJ databases">
        <title>Pseudonocardia autotrophica DSM535, a candidate organism with high potential of specific P450 cytochromes.</title>
        <authorList>
            <person name="Grumaz C."/>
            <person name="Vainshtein Y."/>
            <person name="Kirstahler P."/>
            <person name="Sohn K."/>
        </authorList>
    </citation>
    <scope>NUCLEOTIDE SEQUENCE [LARGE SCALE GENOMIC DNA]</scope>
    <source>
        <strain evidence="3 4">DSM 535</strain>
    </source>
</reference>
<accession>A0A1Y2MUS8</accession>
<organism evidence="3 4">
    <name type="scientific">Pseudonocardia autotrophica</name>
    <name type="common">Amycolata autotrophica</name>
    <name type="synonym">Nocardia autotrophica</name>
    <dbReference type="NCBI Taxonomy" id="2074"/>
    <lineage>
        <taxon>Bacteria</taxon>
        <taxon>Bacillati</taxon>
        <taxon>Actinomycetota</taxon>
        <taxon>Actinomycetes</taxon>
        <taxon>Pseudonocardiales</taxon>
        <taxon>Pseudonocardiaceae</taxon>
        <taxon>Pseudonocardia</taxon>
    </lineage>
</organism>
<dbReference type="STRING" id="2074.BG845_03952"/>
<dbReference type="GO" id="GO:0004792">
    <property type="term" value="F:thiosulfate-cyanide sulfurtransferase activity"/>
    <property type="evidence" value="ECO:0007669"/>
    <property type="project" value="UniProtKB-EC"/>
</dbReference>
<gene>
    <name evidence="3" type="primary">glpE</name>
    <name evidence="3" type="ORF">BG845_03952</name>
</gene>
<dbReference type="PANTHER" id="PTHR43031">
    <property type="entry name" value="FAD-DEPENDENT OXIDOREDUCTASE"/>
    <property type="match status" value="1"/>
</dbReference>
<dbReference type="Proteomes" id="UP000194360">
    <property type="component" value="Unassembled WGS sequence"/>
</dbReference>
<dbReference type="EMBL" id="MIGB01000021">
    <property type="protein sequence ID" value="OSY38749.1"/>
    <property type="molecule type" value="Genomic_DNA"/>
</dbReference>
<evidence type="ECO:0000313" key="4">
    <source>
        <dbReference type="Proteomes" id="UP000194360"/>
    </source>
</evidence>
<dbReference type="EC" id="2.8.1.1" evidence="3"/>
<feature type="compositionally biased region" description="Basic and acidic residues" evidence="1">
    <location>
        <begin position="1"/>
        <end position="10"/>
    </location>
</feature>
<dbReference type="PROSITE" id="PS50206">
    <property type="entry name" value="RHODANESE_3"/>
    <property type="match status" value="1"/>
</dbReference>
<sequence>MAPDGTERHRPAPNSTVSHRMLTVQRGKMAGMSEPVPTVSVSDLPADAPMLDVRELDEWTAGHAPSARHLPMSELAGRVAEVPGDDPLYVVCRSGGRSARVVAYLSQQGFPAVNVAGGMQDWAAVGRDVITDDGSAPRIA</sequence>
<comment type="caution">
    <text evidence="3">The sequence shown here is derived from an EMBL/GenBank/DDBJ whole genome shotgun (WGS) entry which is preliminary data.</text>
</comment>
<evidence type="ECO:0000259" key="2">
    <source>
        <dbReference type="PROSITE" id="PS50206"/>
    </source>
</evidence>
<keyword evidence="4" id="KW-1185">Reference proteome</keyword>
<name>A0A1Y2MUS8_PSEAH</name>
<dbReference type="AlphaFoldDB" id="A0A1Y2MUS8"/>
<dbReference type="CDD" id="cd00158">
    <property type="entry name" value="RHOD"/>
    <property type="match status" value="1"/>
</dbReference>
<protein>
    <submittedName>
        <fullName evidence="3">Thiosulfate sulfurtransferase GlpE</fullName>
        <ecNumber evidence="3">2.8.1.1</ecNumber>
    </submittedName>
</protein>
<dbReference type="PANTHER" id="PTHR43031:SF1">
    <property type="entry name" value="PYRIDINE NUCLEOTIDE-DISULPHIDE OXIDOREDUCTASE"/>
    <property type="match status" value="1"/>
</dbReference>
<dbReference type="InterPro" id="IPR036873">
    <property type="entry name" value="Rhodanese-like_dom_sf"/>
</dbReference>